<evidence type="ECO:0000313" key="8">
    <source>
        <dbReference type="EMBL" id="NLD25458.1"/>
    </source>
</evidence>
<dbReference type="PROSITE" id="PS50110">
    <property type="entry name" value="RESPONSE_REGULATORY"/>
    <property type="match status" value="1"/>
</dbReference>
<keyword evidence="1 6" id="KW-0597">Phosphoprotein</keyword>
<dbReference type="GO" id="GO:0005829">
    <property type="term" value="C:cytosol"/>
    <property type="evidence" value="ECO:0007669"/>
    <property type="project" value="TreeGrafter"/>
</dbReference>
<evidence type="ECO:0000256" key="1">
    <source>
        <dbReference type="ARBA" id="ARBA00022553"/>
    </source>
</evidence>
<dbReference type="PANTHER" id="PTHR48111">
    <property type="entry name" value="REGULATOR OF RPOS"/>
    <property type="match status" value="1"/>
</dbReference>
<keyword evidence="4" id="KW-0238">DNA-binding</keyword>
<feature type="domain" description="Response regulatory" evidence="7">
    <location>
        <begin position="6"/>
        <end position="125"/>
    </location>
</feature>
<dbReference type="InterPro" id="IPR011006">
    <property type="entry name" value="CheY-like_superfamily"/>
</dbReference>
<keyword evidence="5" id="KW-0804">Transcription</keyword>
<comment type="caution">
    <text evidence="8">The sequence shown here is derived from an EMBL/GenBank/DDBJ whole genome shotgun (WGS) entry which is preliminary data.</text>
</comment>
<evidence type="ECO:0000256" key="6">
    <source>
        <dbReference type="PROSITE-ProRule" id="PRU00169"/>
    </source>
</evidence>
<accession>A0A847CZP5</accession>
<evidence type="ECO:0000256" key="5">
    <source>
        <dbReference type="ARBA" id="ARBA00023163"/>
    </source>
</evidence>
<dbReference type="PANTHER" id="PTHR48111:SF1">
    <property type="entry name" value="TWO-COMPONENT RESPONSE REGULATOR ORR33"/>
    <property type="match status" value="1"/>
</dbReference>
<dbReference type="GO" id="GO:0000976">
    <property type="term" value="F:transcription cis-regulatory region binding"/>
    <property type="evidence" value="ECO:0007669"/>
    <property type="project" value="TreeGrafter"/>
</dbReference>
<organism evidence="8 9">
    <name type="scientific">Candidatus Dojkabacteria bacterium</name>
    <dbReference type="NCBI Taxonomy" id="2099670"/>
    <lineage>
        <taxon>Bacteria</taxon>
        <taxon>Candidatus Dojkabacteria</taxon>
    </lineage>
</organism>
<protein>
    <submittedName>
        <fullName evidence="8">Response regulator</fullName>
    </submittedName>
</protein>
<dbReference type="EMBL" id="JAAZBX010000007">
    <property type="protein sequence ID" value="NLD25458.1"/>
    <property type="molecule type" value="Genomic_DNA"/>
</dbReference>
<keyword evidence="2" id="KW-0902">Two-component regulatory system</keyword>
<dbReference type="InterPro" id="IPR001789">
    <property type="entry name" value="Sig_transdc_resp-reg_receiver"/>
</dbReference>
<dbReference type="Gene3D" id="3.40.50.2300">
    <property type="match status" value="1"/>
</dbReference>
<reference evidence="8 9" key="1">
    <citation type="journal article" date="2020" name="Biotechnol. Biofuels">
        <title>New insights from the biogas microbiome by comprehensive genome-resolved metagenomics of nearly 1600 species originating from multiple anaerobic digesters.</title>
        <authorList>
            <person name="Campanaro S."/>
            <person name="Treu L."/>
            <person name="Rodriguez-R L.M."/>
            <person name="Kovalovszki A."/>
            <person name="Ziels R.M."/>
            <person name="Maus I."/>
            <person name="Zhu X."/>
            <person name="Kougias P.G."/>
            <person name="Basile A."/>
            <person name="Luo G."/>
            <person name="Schluter A."/>
            <person name="Konstantinidis K.T."/>
            <person name="Angelidaki I."/>
        </authorList>
    </citation>
    <scope>NUCLEOTIDE SEQUENCE [LARGE SCALE GENOMIC DNA]</scope>
    <source>
        <strain evidence="8">AS06rmzACSIP_65</strain>
    </source>
</reference>
<feature type="modified residue" description="4-aspartylphosphate" evidence="6">
    <location>
        <position position="57"/>
    </location>
</feature>
<dbReference type="Pfam" id="PF00072">
    <property type="entry name" value="Response_reg"/>
    <property type="match status" value="1"/>
</dbReference>
<dbReference type="SMART" id="SM00448">
    <property type="entry name" value="REC"/>
    <property type="match status" value="1"/>
</dbReference>
<evidence type="ECO:0000259" key="7">
    <source>
        <dbReference type="PROSITE" id="PS50110"/>
    </source>
</evidence>
<dbReference type="AlphaFoldDB" id="A0A847CZP5"/>
<dbReference type="Proteomes" id="UP000545876">
    <property type="component" value="Unassembled WGS sequence"/>
</dbReference>
<dbReference type="GO" id="GO:0000156">
    <property type="term" value="F:phosphorelay response regulator activity"/>
    <property type="evidence" value="ECO:0007669"/>
    <property type="project" value="TreeGrafter"/>
</dbReference>
<keyword evidence="3" id="KW-0805">Transcription regulation</keyword>
<dbReference type="GO" id="GO:0032993">
    <property type="term" value="C:protein-DNA complex"/>
    <property type="evidence" value="ECO:0007669"/>
    <property type="project" value="TreeGrafter"/>
</dbReference>
<gene>
    <name evidence="8" type="ORF">GX656_02355</name>
</gene>
<name>A0A847CZP5_9BACT</name>
<dbReference type="GO" id="GO:0006355">
    <property type="term" value="P:regulation of DNA-templated transcription"/>
    <property type="evidence" value="ECO:0007669"/>
    <property type="project" value="TreeGrafter"/>
</dbReference>
<dbReference type="InterPro" id="IPR039420">
    <property type="entry name" value="WalR-like"/>
</dbReference>
<dbReference type="SUPFAM" id="SSF52172">
    <property type="entry name" value="CheY-like"/>
    <property type="match status" value="1"/>
</dbReference>
<sequence>MDKKKTILVVEDEKDLLDSYKELIETAGFFALTASDGYQALDTLSKNLGNVDILLLDLMMPGVDGLEVLRAIKTNTGKYGDMSVIILTNMTSESVIRESFSLGASSYLVKTDLDYDGLVKELNKYVGEPGQL</sequence>
<dbReference type="CDD" id="cd17574">
    <property type="entry name" value="REC_OmpR"/>
    <property type="match status" value="1"/>
</dbReference>
<evidence type="ECO:0000256" key="3">
    <source>
        <dbReference type="ARBA" id="ARBA00023015"/>
    </source>
</evidence>
<evidence type="ECO:0000256" key="2">
    <source>
        <dbReference type="ARBA" id="ARBA00023012"/>
    </source>
</evidence>
<evidence type="ECO:0000313" key="9">
    <source>
        <dbReference type="Proteomes" id="UP000545876"/>
    </source>
</evidence>
<proteinExistence type="predicted"/>
<evidence type="ECO:0000256" key="4">
    <source>
        <dbReference type="ARBA" id="ARBA00023125"/>
    </source>
</evidence>